<proteinExistence type="predicted"/>
<comment type="caution">
    <text evidence="1">The sequence shown here is derived from an EMBL/GenBank/DDBJ whole genome shotgun (WGS) entry which is preliminary data.</text>
</comment>
<feature type="non-terminal residue" evidence="1">
    <location>
        <position position="1"/>
    </location>
</feature>
<keyword evidence="2" id="KW-1185">Reference proteome</keyword>
<dbReference type="EMBL" id="JACDQQ010000097">
    <property type="protein sequence ID" value="MBA0083545.1"/>
    <property type="molecule type" value="Genomic_DNA"/>
</dbReference>
<organism evidence="1 2">
    <name type="scientific">Candidatus Acidiferrum panamense</name>
    <dbReference type="NCBI Taxonomy" id="2741543"/>
    <lineage>
        <taxon>Bacteria</taxon>
        <taxon>Pseudomonadati</taxon>
        <taxon>Acidobacteriota</taxon>
        <taxon>Terriglobia</taxon>
        <taxon>Candidatus Acidiferrales</taxon>
        <taxon>Candidatus Acidiferrum</taxon>
    </lineage>
</organism>
<protein>
    <submittedName>
        <fullName evidence="1">Uncharacterized protein</fullName>
    </submittedName>
</protein>
<gene>
    <name evidence="1" type="ORF">HRJ53_00975</name>
</gene>
<name>A0A7V8NM20_9BACT</name>
<accession>A0A7V8NM20</accession>
<dbReference type="Proteomes" id="UP000567293">
    <property type="component" value="Unassembled WGS sequence"/>
</dbReference>
<dbReference type="AlphaFoldDB" id="A0A7V8NM20"/>
<evidence type="ECO:0000313" key="2">
    <source>
        <dbReference type="Proteomes" id="UP000567293"/>
    </source>
</evidence>
<evidence type="ECO:0000313" key="1">
    <source>
        <dbReference type="EMBL" id="MBA0083545.1"/>
    </source>
</evidence>
<sequence length="48" mass="5393">LGTVAFGQYRGWSLDTIDQVKNVPKSVRDNPGSYRSVYSSYHHYTGGK</sequence>
<reference evidence="1" key="1">
    <citation type="submission" date="2020-06" db="EMBL/GenBank/DDBJ databases">
        <title>Legume-microbial interactions unlock mineral nutrients during tropical forest succession.</title>
        <authorList>
            <person name="Epihov D.Z."/>
        </authorList>
    </citation>
    <scope>NUCLEOTIDE SEQUENCE [LARGE SCALE GENOMIC DNA]</scope>
    <source>
        <strain evidence="1">Pan2503</strain>
    </source>
</reference>